<dbReference type="AlphaFoldDB" id="A0A836KVB1"/>
<keyword evidence="3 13" id="KW-0378">Hydrolase</keyword>
<evidence type="ECO:0000256" key="4">
    <source>
        <dbReference type="ARBA" id="ARBA00022806"/>
    </source>
</evidence>
<feature type="domain" description="Helicase C-terminal" evidence="16">
    <location>
        <begin position="306"/>
        <end position="469"/>
    </location>
</feature>
<feature type="compositionally biased region" description="Basic and acidic residues" evidence="14">
    <location>
        <begin position="627"/>
        <end position="642"/>
    </location>
</feature>
<dbReference type="Gene3D" id="3.40.50.300">
    <property type="entry name" value="P-loop containing nucleotide triphosphate hydrolases"/>
    <property type="match status" value="2"/>
</dbReference>
<evidence type="ECO:0000256" key="9">
    <source>
        <dbReference type="ARBA" id="ARBA00024769"/>
    </source>
</evidence>
<keyword evidence="6" id="KW-0648">Protein biosynthesis</keyword>
<dbReference type="PROSITE" id="PS51192">
    <property type="entry name" value="HELICASE_ATP_BIND_1"/>
    <property type="match status" value="1"/>
</dbReference>
<dbReference type="OrthoDB" id="10261904at2759"/>
<evidence type="ECO:0000256" key="5">
    <source>
        <dbReference type="ARBA" id="ARBA00022840"/>
    </source>
</evidence>
<feature type="domain" description="Helicase ATP-binding" evidence="15">
    <location>
        <begin position="33"/>
        <end position="209"/>
    </location>
</feature>
<dbReference type="InterPro" id="IPR011545">
    <property type="entry name" value="DEAD/DEAH_box_helicase_dom"/>
</dbReference>
<dbReference type="GO" id="GO:0005829">
    <property type="term" value="C:cytosol"/>
    <property type="evidence" value="ECO:0007669"/>
    <property type="project" value="TreeGrafter"/>
</dbReference>
<dbReference type="InterPro" id="IPR027417">
    <property type="entry name" value="P-loop_NTPase"/>
</dbReference>
<evidence type="ECO:0000259" key="16">
    <source>
        <dbReference type="PROSITE" id="PS51194"/>
    </source>
</evidence>
<organism evidence="18 19">
    <name type="scientific">Leishmania martiniquensis</name>
    <dbReference type="NCBI Taxonomy" id="1580590"/>
    <lineage>
        <taxon>Eukaryota</taxon>
        <taxon>Discoba</taxon>
        <taxon>Euglenozoa</taxon>
        <taxon>Kinetoplastea</taxon>
        <taxon>Metakinetoplastina</taxon>
        <taxon>Trypanosomatida</taxon>
        <taxon>Trypanosomatidae</taxon>
        <taxon>Leishmaniinae</taxon>
        <taxon>Leishmania</taxon>
    </lineage>
</organism>
<dbReference type="GeneID" id="92517583"/>
<keyword evidence="5 13" id="KW-0067">ATP-binding</keyword>
<evidence type="ECO:0000256" key="14">
    <source>
        <dbReference type="SAM" id="MobiDB-lite"/>
    </source>
</evidence>
<feature type="short sequence motif" description="Q motif" evidence="12">
    <location>
        <begin position="2"/>
        <end position="30"/>
    </location>
</feature>
<feature type="region of interest" description="Disordered" evidence="14">
    <location>
        <begin position="492"/>
        <end position="642"/>
    </location>
</feature>
<feature type="compositionally biased region" description="Low complexity" evidence="14">
    <location>
        <begin position="511"/>
        <end position="529"/>
    </location>
</feature>
<dbReference type="InterPro" id="IPR000629">
    <property type="entry name" value="RNA-helicase_DEAD-box_CS"/>
</dbReference>
<dbReference type="Pfam" id="PF00271">
    <property type="entry name" value="Helicase_C"/>
    <property type="match status" value="1"/>
</dbReference>
<dbReference type="InterPro" id="IPR014014">
    <property type="entry name" value="RNA_helicase_DEAD_Q_motif"/>
</dbReference>
<dbReference type="EMBL" id="JAFEUZ010000005">
    <property type="protein sequence ID" value="KAG5487042.1"/>
    <property type="molecule type" value="Genomic_DNA"/>
</dbReference>
<dbReference type="PROSITE" id="PS00039">
    <property type="entry name" value="DEAD_ATP_HELICASE"/>
    <property type="match status" value="1"/>
</dbReference>
<proteinExistence type="inferred from homology"/>
<dbReference type="PROSITE" id="PS51194">
    <property type="entry name" value="HELICASE_CTER"/>
    <property type="match status" value="1"/>
</dbReference>
<keyword evidence="19" id="KW-1185">Reference proteome</keyword>
<evidence type="ECO:0000313" key="18">
    <source>
        <dbReference type="EMBL" id="KAG5487042.1"/>
    </source>
</evidence>
<dbReference type="GO" id="GO:0003743">
    <property type="term" value="F:translation initiation factor activity"/>
    <property type="evidence" value="ECO:0007669"/>
    <property type="project" value="UniProtKB-KW"/>
</dbReference>
<accession>A0A836KVB1</accession>
<comment type="caution">
    <text evidence="18">The sequence shown here is derived from an EMBL/GenBank/DDBJ whole genome shotgun (WGS) entry which is preliminary data.</text>
</comment>
<dbReference type="GO" id="GO:0016787">
    <property type="term" value="F:hydrolase activity"/>
    <property type="evidence" value="ECO:0007669"/>
    <property type="project" value="UniProtKB-KW"/>
</dbReference>
<dbReference type="InterPro" id="IPR001650">
    <property type="entry name" value="Helicase_C-like"/>
</dbReference>
<comment type="subunit">
    <text evidence="10">eIF4F is a multi-subunit complex, the composition of which varies with external and internal environmental conditions. It is composed of at least EIF4A, EIF4E and EIF4G.</text>
</comment>
<reference evidence="19" key="2">
    <citation type="journal article" date="2021" name="Sci. Data">
        <title>Chromosome-scale genome sequencing, assembly and annotation of six genomes from subfamily Leishmaniinae.</title>
        <authorList>
            <person name="Almutairi H."/>
            <person name="Urbaniak M.D."/>
            <person name="Bates M.D."/>
            <person name="Jariyapan N."/>
            <person name="Kwakye-Nuako G."/>
            <person name="Thomaz Soccol V."/>
            <person name="Al-Salem W.S."/>
            <person name="Dillon R.J."/>
            <person name="Bates P.A."/>
            <person name="Gatherer D."/>
        </authorList>
    </citation>
    <scope>NUCLEOTIDE SEQUENCE [LARGE SCALE GENOMIC DNA]</scope>
</reference>
<keyword evidence="2 13" id="KW-0547">Nucleotide-binding</keyword>
<dbReference type="CDD" id="cd18787">
    <property type="entry name" value="SF2_C_DEAD"/>
    <property type="match status" value="1"/>
</dbReference>
<dbReference type="Proteomes" id="UP000673552">
    <property type="component" value="Unassembled WGS sequence"/>
</dbReference>
<dbReference type="GO" id="GO:0003724">
    <property type="term" value="F:RNA helicase activity"/>
    <property type="evidence" value="ECO:0007669"/>
    <property type="project" value="InterPro"/>
</dbReference>
<evidence type="ECO:0000256" key="3">
    <source>
        <dbReference type="ARBA" id="ARBA00022801"/>
    </source>
</evidence>
<evidence type="ECO:0000259" key="15">
    <source>
        <dbReference type="PROSITE" id="PS51192"/>
    </source>
</evidence>
<evidence type="ECO:0000256" key="7">
    <source>
        <dbReference type="ARBA" id="ARBA00024352"/>
    </source>
</evidence>
<comment type="function">
    <text evidence="9">ATP-dependent RNA helicase which is a subunit of the eIF4F complex involved in cap recognition and is required for mRNA binding to ribosome. In the current model of translation initiation, eIF4A unwinds RNA secondary structures in the 5'-UTR of mRNAs which is necessary to allow efficient binding of the small ribosomal subunit, and subsequent scanning for the initiator codon.</text>
</comment>
<dbReference type="SMART" id="SM00487">
    <property type="entry name" value="DEXDc"/>
    <property type="match status" value="1"/>
</dbReference>
<evidence type="ECO:0000256" key="1">
    <source>
        <dbReference type="ARBA" id="ARBA00022540"/>
    </source>
</evidence>
<evidence type="ECO:0000256" key="6">
    <source>
        <dbReference type="ARBA" id="ARBA00022917"/>
    </source>
</evidence>
<dbReference type="SMART" id="SM00490">
    <property type="entry name" value="HELICc"/>
    <property type="match status" value="1"/>
</dbReference>
<protein>
    <recommendedName>
        <fullName evidence="8">Probable eukaryotic initiation factor 4A</fullName>
    </recommendedName>
    <alternativeName>
        <fullName evidence="11">ATP-dependent RNA helicase eIF4A</fullName>
    </alternativeName>
</protein>
<dbReference type="KEGG" id="lmat:92517583"/>
<sequence>MAEFQRLGIESWLTKQCAYMALRTPTPIQRQCIPAILADRHVIGAAATGSGKTAAFALPILQTLATDAYGVFALVLTPSRELAYQIIDQFIALGAPLQIRTALAIGGVPTDTQIDALKGRPHIVAATPGRLRHLLETFAPEVRKAFGHLRYLVLDEADRLTEGDIARDVRSLLRLLPPTRKRRVLMFTATLHPRLTTLVASPGKPCVPASSGAAMEQESGALASSPSPPLGPRCSGGDGDGDEAAPDFPLLSALGITDASRLNVVVVGEGTIQEGSADTVTTGVPRSPATALARPASSAPFHLPATLTQSYLFIPNMVKLPYLVAALRHQGKGQSTIVYVNSCLRAELVRLTLQLLGFPVCSLDALLTQQHRLDNVASFKLGISRILVCTDIAARGLDIPAVGLVLHYDVPKHAETYVHRVGRTARAGREGTSVALVTEYDVSLVQRIEKKIGSTLTLWKSPAAKESAILSLLDEVSSAKIQAKQQVTEQFGARVQTNKAHAAQKREERAQSQAAARATRLTRPPQSQHQPKEEEEQQQQQMQRRSSSAGAKDEATTVDAVASTSRRGFKRSRVSASIAEDAPAQADVSATKKKSAVDDAAADATALRGNATPKRQQRKPANKGVPRKSDCRLACKRLEESS</sequence>
<comment type="similarity">
    <text evidence="7">Belongs to the DEAD box helicase family. eIF4A subfamily.</text>
</comment>
<evidence type="ECO:0000256" key="13">
    <source>
        <dbReference type="RuleBase" id="RU000492"/>
    </source>
</evidence>
<name>A0A836KVB1_9TRYP</name>
<evidence type="ECO:0000256" key="11">
    <source>
        <dbReference type="ARBA" id="ARBA00030297"/>
    </source>
</evidence>
<dbReference type="SUPFAM" id="SSF52540">
    <property type="entry name" value="P-loop containing nucleoside triphosphate hydrolases"/>
    <property type="match status" value="1"/>
</dbReference>
<dbReference type="Pfam" id="PF00270">
    <property type="entry name" value="DEAD"/>
    <property type="match status" value="1"/>
</dbReference>
<evidence type="ECO:0000256" key="12">
    <source>
        <dbReference type="PROSITE-ProRule" id="PRU00552"/>
    </source>
</evidence>
<dbReference type="InterPro" id="IPR050079">
    <property type="entry name" value="DEAD_box_RNA_helicase"/>
</dbReference>
<dbReference type="GO" id="GO:0003676">
    <property type="term" value="F:nucleic acid binding"/>
    <property type="evidence" value="ECO:0007669"/>
    <property type="project" value="InterPro"/>
</dbReference>
<dbReference type="FunFam" id="3.40.50.300:FF:001515">
    <property type="entry name" value="ATP-dependent RNA helicase, putative"/>
    <property type="match status" value="1"/>
</dbReference>
<dbReference type="PANTHER" id="PTHR47959">
    <property type="entry name" value="ATP-DEPENDENT RNA HELICASE RHLE-RELATED"/>
    <property type="match status" value="1"/>
</dbReference>
<feature type="domain" description="DEAD-box RNA helicase Q" evidence="17">
    <location>
        <begin position="2"/>
        <end position="30"/>
    </location>
</feature>
<dbReference type="GO" id="GO:0005524">
    <property type="term" value="F:ATP binding"/>
    <property type="evidence" value="ECO:0007669"/>
    <property type="project" value="UniProtKB-KW"/>
</dbReference>
<evidence type="ECO:0000256" key="8">
    <source>
        <dbReference type="ARBA" id="ARBA00024417"/>
    </source>
</evidence>
<keyword evidence="1" id="KW-0396">Initiation factor</keyword>
<evidence type="ECO:0000313" key="19">
    <source>
        <dbReference type="Proteomes" id="UP000673552"/>
    </source>
</evidence>
<dbReference type="RefSeq" id="XP_067181276.1">
    <property type="nucleotide sequence ID" value="XM_067325071.1"/>
</dbReference>
<gene>
    <name evidence="18" type="ORF">LSCM1_07711</name>
</gene>
<dbReference type="PROSITE" id="PS51195">
    <property type="entry name" value="Q_MOTIF"/>
    <property type="match status" value="1"/>
</dbReference>
<dbReference type="InterPro" id="IPR014001">
    <property type="entry name" value="Helicase_ATP-bd"/>
</dbReference>
<keyword evidence="4 13" id="KW-0347">Helicase</keyword>
<feature type="region of interest" description="Disordered" evidence="14">
    <location>
        <begin position="208"/>
        <end position="242"/>
    </location>
</feature>
<evidence type="ECO:0000259" key="17">
    <source>
        <dbReference type="PROSITE" id="PS51195"/>
    </source>
</evidence>
<dbReference type="PANTHER" id="PTHR47959:SF24">
    <property type="entry name" value="ATP-DEPENDENT RNA HELICASE"/>
    <property type="match status" value="1"/>
</dbReference>
<evidence type="ECO:0000256" key="10">
    <source>
        <dbReference type="ARBA" id="ARBA00025917"/>
    </source>
</evidence>
<evidence type="ECO:0000256" key="2">
    <source>
        <dbReference type="ARBA" id="ARBA00022741"/>
    </source>
</evidence>
<reference evidence="19" key="1">
    <citation type="journal article" date="2021" name="Microbiol. Resour. Announc.">
        <title>LGAAP: Leishmaniinae Genome Assembly and Annotation Pipeline.</title>
        <authorList>
            <person name="Almutairi H."/>
            <person name="Urbaniak M.D."/>
            <person name="Bates M.D."/>
            <person name="Jariyapan N."/>
            <person name="Kwakye-Nuako G."/>
            <person name="Thomaz-Soccol V."/>
            <person name="Al-Salem W.S."/>
            <person name="Dillon R.J."/>
            <person name="Bates P.A."/>
            <person name="Gatherer D."/>
        </authorList>
    </citation>
    <scope>NUCLEOTIDE SEQUENCE [LARGE SCALE GENOMIC DNA]</scope>
</reference>